<dbReference type="AlphaFoldDB" id="A0A8J6XSP6"/>
<organism evidence="1 2">
    <name type="scientific">Iningainema tapete BLCC-T55</name>
    <dbReference type="NCBI Taxonomy" id="2748662"/>
    <lineage>
        <taxon>Bacteria</taxon>
        <taxon>Bacillati</taxon>
        <taxon>Cyanobacteriota</taxon>
        <taxon>Cyanophyceae</taxon>
        <taxon>Nostocales</taxon>
        <taxon>Scytonemataceae</taxon>
        <taxon>Iningainema tapete</taxon>
    </lineage>
</organism>
<gene>
    <name evidence="1" type="ORF">ICL16_44140</name>
</gene>
<reference evidence="1" key="1">
    <citation type="submission" date="2020-09" db="EMBL/GenBank/DDBJ databases">
        <title>Iningainema tapete sp. nov. (Scytonemataceae, Cyanobacteria) from greenhouses in central Florida (USA) produces two types of nodularin with biosynthetic potential for microcystin-LR and anabaenopeptins.</title>
        <authorList>
            <person name="Berthold D.E."/>
            <person name="Lefler F.W."/>
            <person name="Huang I.-S."/>
            <person name="Abdulla H."/>
            <person name="Zimba P.V."/>
            <person name="Laughinghouse H.D. IV."/>
        </authorList>
    </citation>
    <scope>NUCLEOTIDE SEQUENCE</scope>
    <source>
        <strain evidence="1">BLCCT55</strain>
    </source>
</reference>
<evidence type="ECO:0000313" key="2">
    <source>
        <dbReference type="Proteomes" id="UP000629098"/>
    </source>
</evidence>
<protein>
    <submittedName>
        <fullName evidence="1">Uncharacterized protein</fullName>
    </submittedName>
</protein>
<dbReference type="EMBL" id="JACXAE010000134">
    <property type="protein sequence ID" value="MBD2778857.1"/>
    <property type="molecule type" value="Genomic_DNA"/>
</dbReference>
<accession>A0A8J6XSP6</accession>
<dbReference type="Proteomes" id="UP000629098">
    <property type="component" value="Unassembled WGS sequence"/>
</dbReference>
<evidence type="ECO:0000313" key="1">
    <source>
        <dbReference type="EMBL" id="MBD2778857.1"/>
    </source>
</evidence>
<keyword evidence="2" id="KW-1185">Reference proteome</keyword>
<name>A0A8J6XSP6_9CYAN</name>
<comment type="caution">
    <text evidence="1">The sequence shown here is derived from an EMBL/GenBank/DDBJ whole genome shotgun (WGS) entry which is preliminary data.</text>
</comment>
<dbReference type="RefSeq" id="WP_190839026.1">
    <property type="nucleotide sequence ID" value="NZ_CAWPPI010000134.1"/>
</dbReference>
<sequence>MLSTSTRSNWNETLTTINGEPAVELSSMPESWQRISQGAWMSEPRVYTAMAQVFLAKNSRGNILFLERPDTEYLKAAYCEGNGQLAWEAVSHYGDAFLPESYPNLQQIRTNVQGDRSPQQTERLALVNIVSDLFAFLGYDVPSTFYWTFLHPLERTDLFEVRSFRLSEQDIAVARSFDAILHGGYVSMLRRFIDSVSSRHGYFIEHGCGCENHLAKLKPCDSKFDYTIPPEARRKTLRAFLWSVMEEYMLFEQRSATRLVYADNLTL</sequence>
<proteinExistence type="predicted"/>